<name>A0A3G6JB58_9CORY</name>
<dbReference type="SUPFAM" id="SSF51905">
    <property type="entry name" value="FAD/NAD(P)-binding domain"/>
    <property type="match status" value="1"/>
</dbReference>
<keyword evidence="1" id="KW-0285">Flavoprotein</keyword>
<proteinExistence type="predicted"/>
<dbReference type="AlphaFoldDB" id="A0A3G6JB58"/>
<comment type="catalytic activity">
    <reaction evidence="3">
        <text>[thioredoxin]-dithiol + NADP(+) = [thioredoxin]-disulfide + NADPH + H(+)</text>
        <dbReference type="Rhea" id="RHEA:20345"/>
        <dbReference type="Rhea" id="RHEA-COMP:10698"/>
        <dbReference type="Rhea" id="RHEA-COMP:10700"/>
        <dbReference type="ChEBI" id="CHEBI:15378"/>
        <dbReference type="ChEBI" id="CHEBI:29950"/>
        <dbReference type="ChEBI" id="CHEBI:50058"/>
        <dbReference type="ChEBI" id="CHEBI:57783"/>
        <dbReference type="ChEBI" id="CHEBI:58349"/>
        <dbReference type="EC" id="1.8.1.9"/>
    </reaction>
</comment>
<keyword evidence="2 5" id="KW-0560">Oxidoreductase</keyword>
<keyword evidence="6" id="KW-1185">Reference proteome</keyword>
<gene>
    <name evidence="5" type="primary">trxB1</name>
    <name evidence="5" type="ORF">CCHOA_09275</name>
</gene>
<evidence type="ECO:0000259" key="4">
    <source>
        <dbReference type="Pfam" id="PF07992"/>
    </source>
</evidence>
<dbReference type="InterPro" id="IPR036188">
    <property type="entry name" value="FAD/NAD-bd_sf"/>
</dbReference>
<dbReference type="EMBL" id="CP033896">
    <property type="protein sequence ID" value="AZA14238.1"/>
    <property type="molecule type" value="Genomic_DNA"/>
</dbReference>
<organism evidence="5 6">
    <name type="scientific">Corynebacterium choanae</name>
    <dbReference type="NCBI Taxonomy" id="1862358"/>
    <lineage>
        <taxon>Bacteria</taxon>
        <taxon>Bacillati</taxon>
        <taxon>Actinomycetota</taxon>
        <taxon>Actinomycetes</taxon>
        <taxon>Mycobacteriales</taxon>
        <taxon>Corynebacteriaceae</taxon>
        <taxon>Corynebacterium</taxon>
    </lineage>
</organism>
<dbReference type="PRINTS" id="PR00469">
    <property type="entry name" value="PNDRDTASEII"/>
</dbReference>
<evidence type="ECO:0000313" key="6">
    <source>
        <dbReference type="Proteomes" id="UP000269019"/>
    </source>
</evidence>
<dbReference type="Proteomes" id="UP000269019">
    <property type="component" value="Chromosome"/>
</dbReference>
<dbReference type="PANTHER" id="PTHR48105">
    <property type="entry name" value="THIOREDOXIN REDUCTASE 1-RELATED-RELATED"/>
    <property type="match status" value="1"/>
</dbReference>
<dbReference type="InterPro" id="IPR023753">
    <property type="entry name" value="FAD/NAD-binding_dom"/>
</dbReference>
<dbReference type="EC" id="1.8.1.9" evidence="5"/>
<dbReference type="Pfam" id="PF07992">
    <property type="entry name" value="Pyr_redox_2"/>
    <property type="match status" value="2"/>
</dbReference>
<feature type="domain" description="FAD/NAD(P)-binding" evidence="4">
    <location>
        <begin position="4"/>
        <end position="138"/>
    </location>
</feature>
<dbReference type="GO" id="GO:0004791">
    <property type="term" value="F:thioredoxin-disulfide reductase (NADPH) activity"/>
    <property type="evidence" value="ECO:0007669"/>
    <property type="project" value="UniProtKB-EC"/>
</dbReference>
<evidence type="ECO:0000256" key="1">
    <source>
        <dbReference type="ARBA" id="ARBA00022630"/>
    </source>
</evidence>
<dbReference type="OrthoDB" id="9786503at2"/>
<protein>
    <submittedName>
        <fullName evidence="5">Thioredoxin reductase</fullName>
        <ecNumber evidence="5">1.8.1.9</ecNumber>
    </submittedName>
</protein>
<sequence>MQHYDVVVIGGGPAGAMTATVLGRQQRDVLLVDAGKPRNTPATAMHMYLSRDGFPPAQLLALAREELTQYPKVRLQPGEVTRVWGEVGDFHVEFVKDDEEKEVATAKIIVLATGQYDQLSDLKGVAEHWGRGLFHCIYCYGYECTGRAIGVLSSRPGDAMLSRYIADRFSDDVVLFNQDYPLDRQVHDLVTQGGVKFINNKVVEISGRAPHMVVHFEDGTTMEREVIFYRPDSCQHSDLADQLGCEQMEQWGTIAVNSMQQTSVQGVYAVGDVAVNRDLPAATGFVVTGASDGQRAAIWIEQELFLMTLAEELH</sequence>
<dbReference type="RefSeq" id="WP_123929342.1">
    <property type="nucleotide sequence ID" value="NZ_CP033896.1"/>
</dbReference>
<dbReference type="KEGG" id="ccho:CCHOA_09275"/>
<reference evidence="5 6" key="1">
    <citation type="submission" date="2018-11" db="EMBL/GenBank/DDBJ databases">
        <authorList>
            <person name="Kleinhagauer T."/>
            <person name="Glaeser S.P."/>
            <person name="Spergser J."/>
            <person name="Ruckert C."/>
            <person name="Kaempfer P."/>
            <person name="Busse H.-J."/>
        </authorList>
    </citation>
    <scope>NUCLEOTIDE SEQUENCE [LARGE SCALE GENOMIC DNA]</scope>
    <source>
        <strain evidence="5 6">200CH</strain>
    </source>
</reference>
<dbReference type="Gene3D" id="3.50.50.60">
    <property type="entry name" value="FAD/NAD(P)-binding domain"/>
    <property type="match status" value="2"/>
</dbReference>
<feature type="domain" description="FAD/NAD(P)-binding" evidence="4">
    <location>
        <begin position="179"/>
        <end position="276"/>
    </location>
</feature>
<evidence type="ECO:0000313" key="5">
    <source>
        <dbReference type="EMBL" id="AZA14238.1"/>
    </source>
</evidence>
<dbReference type="InterPro" id="IPR050097">
    <property type="entry name" value="Ferredoxin-NADP_redctase_2"/>
</dbReference>
<accession>A0A3G6JB58</accession>
<evidence type="ECO:0000256" key="3">
    <source>
        <dbReference type="ARBA" id="ARBA00048132"/>
    </source>
</evidence>
<evidence type="ECO:0000256" key="2">
    <source>
        <dbReference type="ARBA" id="ARBA00023002"/>
    </source>
</evidence>
<dbReference type="PRINTS" id="PR00368">
    <property type="entry name" value="FADPNR"/>
</dbReference>